<feature type="compositionally biased region" description="Basic and acidic residues" evidence="2">
    <location>
        <begin position="197"/>
        <end position="268"/>
    </location>
</feature>
<dbReference type="Pfam" id="PF00403">
    <property type="entry name" value="HMA"/>
    <property type="match status" value="2"/>
</dbReference>
<feature type="domain" description="HMA" evidence="3">
    <location>
        <begin position="32"/>
        <end position="95"/>
    </location>
</feature>
<feature type="compositionally biased region" description="Basic and acidic residues" evidence="2">
    <location>
        <begin position="98"/>
        <end position="128"/>
    </location>
</feature>
<gene>
    <name evidence="4" type="ORF">SSX86_001053</name>
</gene>
<protein>
    <recommendedName>
        <fullName evidence="3">HMA domain-containing protein</fullName>
    </recommendedName>
</protein>
<dbReference type="AlphaFoldDB" id="A0AAP0DVE1"/>
<dbReference type="Proteomes" id="UP001408789">
    <property type="component" value="Unassembled WGS sequence"/>
</dbReference>
<dbReference type="InterPro" id="IPR044594">
    <property type="entry name" value="HIPP01/3/5/6"/>
</dbReference>
<accession>A0AAP0DVE1</accession>
<evidence type="ECO:0000259" key="3">
    <source>
        <dbReference type="PROSITE" id="PS50846"/>
    </source>
</evidence>
<sequence length="394" mass="43650">MGDKDIVDLVKEAPEKKIVDADNMAKKVDEGPITVVLKLDLHCAGCAKKLKKSLQYIKGVETIKADYDSNKLTVTGKVDPDHIKERVEFKTKKKVEIISPKPKKDDGGAKKDDGAKPAEAKSNEKPKEPQSTIVVLKIPLHCDGCSQKIKRIISKIDGVELVKPDGTKNLVTVKGTMNTKDLIPYLKEKLKRNVDIVPSKKEEDKGGEKPDNKKKVEGREDKKEEKGNKDSDDKKKNDTEKTAVENSGGDEKKKKEGTINESEIKEKASVATNESEIKKSSNDEIKTTEEGGGSKGPGDEGKNVDVINKFEYYRHNNPYIYTMPVYNQSYHNQDYGVSGFSTQSYGYEGYANHGYVTQFPYRAPAPPSPLSLHDPRASETDLFGAENPNACSIM</sequence>
<organism evidence="4 5">
    <name type="scientific">Deinandra increscens subsp. villosa</name>
    <dbReference type="NCBI Taxonomy" id="3103831"/>
    <lineage>
        <taxon>Eukaryota</taxon>
        <taxon>Viridiplantae</taxon>
        <taxon>Streptophyta</taxon>
        <taxon>Embryophyta</taxon>
        <taxon>Tracheophyta</taxon>
        <taxon>Spermatophyta</taxon>
        <taxon>Magnoliopsida</taxon>
        <taxon>eudicotyledons</taxon>
        <taxon>Gunneridae</taxon>
        <taxon>Pentapetalae</taxon>
        <taxon>asterids</taxon>
        <taxon>campanulids</taxon>
        <taxon>Asterales</taxon>
        <taxon>Asteraceae</taxon>
        <taxon>Asteroideae</taxon>
        <taxon>Heliantheae alliance</taxon>
        <taxon>Madieae</taxon>
        <taxon>Madiinae</taxon>
        <taxon>Deinandra</taxon>
    </lineage>
</organism>
<comment type="subcellular location">
    <subcellularLocation>
        <location evidence="1">Membrane</location>
        <topology evidence="1">Peripheral membrane protein</topology>
    </subcellularLocation>
</comment>
<evidence type="ECO:0000256" key="1">
    <source>
        <dbReference type="ARBA" id="ARBA00004170"/>
    </source>
</evidence>
<keyword evidence="5" id="KW-1185">Reference proteome</keyword>
<dbReference type="InterPro" id="IPR006121">
    <property type="entry name" value="HMA_dom"/>
</dbReference>
<comment type="caution">
    <text evidence="4">The sequence shown here is derived from an EMBL/GenBank/DDBJ whole genome shotgun (WGS) entry which is preliminary data.</text>
</comment>
<dbReference type="Gene3D" id="3.30.70.100">
    <property type="match status" value="2"/>
</dbReference>
<evidence type="ECO:0000256" key="2">
    <source>
        <dbReference type="SAM" id="MobiDB-lite"/>
    </source>
</evidence>
<dbReference type="EMBL" id="JBCNJP010000003">
    <property type="protein sequence ID" value="KAK9079382.1"/>
    <property type="molecule type" value="Genomic_DNA"/>
</dbReference>
<dbReference type="PROSITE" id="PS50846">
    <property type="entry name" value="HMA_2"/>
    <property type="match status" value="2"/>
</dbReference>
<dbReference type="GO" id="GO:0009626">
    <property type="term" value="P:plant-type hypersensitive response"/>
    <property type="evidence" value="ECO:0007669"/>
    <property type="project" value="UniProtKB-KW"/>
</dbReference>
<reference evidence="4 5" key="1">
    <citation type="submission" date="2024-04" db="EMBL/GenBank/DDBJ databases">
        <title>The reference genome of an endangered Asteraceae, Deinandra increscens subsp. villosa, native to the Central Coast of California.</title>
        <authorList>
            <person name="Guilliams M."/>
            <person name="Hasenstab-Lehman K."/>
            <person name="Meyer R."/>
            <person name="Mcevoy S."/>
        </authorList>
    </citation>
    <scope>NUCLEOTIDE SEQUENCE [LARGE SCALE GENOMIC DNA]</scope>
    <source>
        <tissue evidence="4">Leaf</tissue>
    </source>
</reference>
<feature type="region of interest" description="Disordered" evidence="2">
    <location>
        <begin position="197"/>
        <end position="302"/>
    </location>
</feature>
<dbReference type="GO" id="GO:0046872">
    <property type="term" value="F:metal ion binding"/>
    <property type="evidence" value="ECO:0007669"/>
    <property type="project" value="InterPro"/>
</dbReference>
<dbReference type="InterPro" id="IPR036163">
    <property type="entry name" value="HMA_dom_sf"/>
</dbReference>
<dbReference type="SUPFAM" id="SSF55008">
    <property type="entry name" value="HMA, heavy metal-associated domain"/>
    <property type="match status" value="2"/>
</dbReference>
<evidence type="ECO:0000313" key="5">
    <source>
        <dbReference type="Proteomes" id="UP001408789"/>
    </source>
</evidence>
<dbReference type="CDD" id="cd00371">
    <property type="entry name" value="HMA"/>
    <property type="match status" value="2"/>
</dbReference>
<proteinExistence type="predicted"/>
<feature type="domain" description="HMA" evidence="3">
    <location>
        <begin position="131"/>
        <end position="194"/>
    </location>
</feature>
<feature type="region of interest" description="Disordered" evidence="2">
    <location>
        <begin position="98"/>
        <end position="130"/>
    </location>
</feature>
<dbReference type="PANTHER" id="PTHR46413">
    <property type="entry name" value="HEAVY METAL-ASSOCIATED ISOPRENYLATED PLANT PROTEIN 6"/>
    <property type="match status" value="1"/>
</dbReference>
<name>A0AAP0DVE1_9ASTR</name>
<dbReference type="GO" id="GO:0016020">
    <property type="term" value="C:membrane"/>
    <property type="evidence" value="ECO:0007669"/>
    <property type="project" value="UniProtKB-SubCell"/>
</dbReference>
<evidence type="ECO:0000313" key="4">
    <source>
        <dbReference type="EMBL" id="KAK9079382.1"/>
    </source>
</evidence>
<dbReference type="PANTHER" id="PTHR46413:SF28">
    <property type="entry name" value="HEAVY METAL-ASSOCIATED DOMAIN, HMA, HEAVY METAL-ASSOCIATED DOMAIN SUPERFAMILY"/>
    <property type="match status" value="1"/>
</dbReference>
<feature type="compositionally biased region" description="Basic and acidic residues" evidence="2">
    <location>
        <begin position="275"/>
        <end position="289"/>
    </location>
</feature>